<evidence type="ECO:0000256" key="1">
    <source>
        <dbReference type="SAM" id="Phobius"/>
    </source>
</evidence>
<evidence type="ECO:0000313" key="2">
    <source>
        <dbReference type="EMBL" id="MBC6448303.1"/>
    </source>
</evidence>
<gene>
    <name evidence="2" type="ORF">GPZ80_14115</name>
</gene>
<organism evidence="2 3">
    <name type="scientific">Actinokineospora xionganensis</name>
    <dbReference type="NCBI Taxonomy" id="2684470"/>
    <lineage>
        <taxon>Bacteria</taxon>
        <taxon>Bacillati</taxon>
        <taxon>Actinomycetota</taxon>
        <taxon>Actinomycetes</taxon>
        <taxon>Pseudonocardiales</taxon>
        <taxon>Pseudonocardiaceae</taxon>
        <taxon>Actinokineospora</taxon>
    </lineage>
</organism>
<accession>A0ABR7L6I4</accession>
<keyword evidence="1" id="KW-0472">Membrane</keyword>
<dbReference type="RefSeq" id="WP_187220796.1">
    <property type="nucleotide sequence ID" value="NZ_JABVED010000007.1"/>
</dbReference>
<comment type="caution">
    <text evidence="2">The sequence shown here is derived from an EMBL/GenBank/DDBJ whole genome shotgun (WGS) entry which is preliminary data.</text>
</comment>
<proteinExistence type="predicted"/>
<protein>
    <submittedName>
        <fullName evidence="2">Uncharacterized protein</fullName>
    </submittedName>
</protein>
<keyword evidence="1" id="KW-0812">Transmembrane</keyword>
<reference evidence="2 3" key="1">
    <citation type="submission" date="2020-06" db="EMBL/GenBank/DDBJ databases">
        <title>Actinokineospora xiongansis sp. nov., isolated from soil of Baiyangdian.</title>
        <authorList>
            <person name="Zhang X."/>
        </authorList>
    </citation>
    <scope>NUCLEOTIDE SEQUENCE [LARGE SCALE GENOMIC DNA]</scope>
    <source>
        <strain evidence="2 3">HBU206404</strain>
    </source>
</reference>
<keyword evidence="1" id="KW-1133">Transmembrane helix</keyword>
<evidence type="ECO:0000313" key="3">
    <source>
        <dbReference type="Proteomes" id="UP000734823"/>
    </source>
</evidence>
<dbReference type="Proteomes" id="UP000734823">
    <property type="component" value="Unassembled WGS sequence"/>
</dbReference>
<keyword evidence="3" id="KW-1185">Reference proteome</keyword>
<sequence length="170" mass="18161">MGETRRKPLRRTAWSMLIGGLVVTGVMLGVGVLMVGQGEPAGPGQAARWSSDTEIAVFRPVGRQPDGGNAGTVACTIGLPDGRTERLLPRWADRLSADFSGQATITCERPAMVLSGSRLTVAGIARGPLIALPLFVAILGVLLFIPRFTQVWAGLTQPIGRWITRRFDRG</sequence>
<name>A0ABR7L6I4_9PSEU</name>
<feature type="transmembrane region" description="Helical" evidence="1">
    <location>
        <begin position="12"/>
        <end position="35"/>
    </location>
</feature>
<dbReference type="EMBL" id="JABVED010000007">
    <property type="protein sequence ID" value="MBC6448303.1"/>
    <property type="molecule type" value="Genomic_DNA"/>
</dbReference>
<feature type="transmembrane region" description="Helical" evidence="1">
    <location>
        <begin position="124"/>
        <end position="145"/>
    </location>
</feature>